<feature type="domain" description="DUF1846" evidence="2">
    <location>
        <begin position="340"/>
        <end position="500"/>
    </location>
</feature>
<feature type="domain" description="DUF1846" evidence="1">
    <location>
        <begin position="3"/>
        <end position="335"/>
    </location>
</feature>
<dbReference type="Pfam" id="PF20921">
    <property type="entry name" value="DUF1846_C"/>
    <property type="match status" value="1"/>
</dbReference>
<dbReference type="AlphaFoldDB" id="A0AAE3VHP4"/>
<organism evidence="3 4">
    <name type="scientific">Oligosphaera ethanolica</name>
    <dbReference type="NCBI Taxonomy" id="760260"/>
    <lineage>
        <taxon>Bacteria</taxon>
        <taxon>Pseudomonadati</taxon>
        <taxon>Lentisphaerota</taxon>
        <taxon>Oligosphaeria</taxon>
        <taxon>Oligosphaerales</taxon>
        <taxon>Oligosphaeraceae</taxon>
        <taxon>Oligosphaera</taxon>
    </lineage>
</organism>
<dbReference type="InterPro" id="IPR048441">
    <property type="entry name" value="DUF1846_C"/>
</dbReference>
<protein>
    <submittedName>
        <fullName evidence="3">Uncharacterized protein (UPF0371 family)</fullName>
    </submittedName>
</protein>
<dbReference type="InterPro" id="IPR048496">
    <property type="entry name" value="DUF1846_N"/>
</dbReference>
<dbReference type="Gene3D" id="1.20.1570.10">
    <property type="entry name" value="dip2346 domain like"/>
    <property type="match status" value="1"/>
</dbReference>
<evidence type="ECO:0000313" key="4">
    <source>
        <dbReference type="Proteomes" id="UP001238163"/>
    </source>
</evidence>
<dbReference type="Pfam" id="PF08903">
    <property type="entry name" value="DUF1846"/>
    <property type="match status" value="1"/>
</dbReference>
<dbReference type="RefSeq" id="WP_307262464.1">
    <property type="nucleotide sequence ID" value="NZ_JAUSVL010000001.1"/>
</dbReference>
<dbReference type="NCBIfam" id="NF010184">
    <property type="entry name" value="PRK13663.1"/>
    <property type="match status" value="1"/>
</dbReference>
<dbReference type="Gene3D" id="3.40.140.40">
    <property type="entry name" value="Domain of unknown function (DUF1846), C-terminal subdomain"/>
    <property type="match status" value="1"/>
</dbReference>
<proteinExistence type="predicted"/>
<dbReference type="Gene3D" id="3.10.630.10">
    <property type="entry name" value="dip2346 domain like"/>
    <property type="match status" value="1"/>
</dbReference>
<gene>
    <name evidence="3" type="ORF">J3R75_002810</name>
</gene>
<evidence type="ECO:0000259" key="1">
    <source>
        <dbReference type="Pfam" id="PF08903"/>
    </source>
</evidence>
<name>A0AAE3VHP4_9BACT</name>
<dbReference type="EMBL" id="JAUSVL010000001">
    <property type="protein sequence ID" value="MDQ0290703.1"/>
    <property type="molecule type" value="Genomic_DNA"/>
</dbReference>
<comment type="caution">
    <text evidence="3">The sequence shown here is derived from an EMBL/GenBank/DDBJ whole genome shotgun (WGS) entry which is preliminary data.</text>
</comment>
<sequence>MPAFDNDKYLAEQKKAIIQRVGDSNRRLYLEFGGKLIGDYHAARVLPGFDPNVKIRLLQELSDQADIIVCIHAGDIERKKVRADLGITYDNDALRLIDDLRSRQVEVTAVVITRFNGQPEAISFQKRLEKYGIKVFQHREITDYPKNFDFIVSEDGFGANPYIPVTRPLVVVTGPGPNSGKMGTCLSQIYHEYELGRTAHYAKFETFPVWNLPLNHPVNIAYEAATADLQDANAIDSFHFEAYGRVAINYNRDLQAFPLLRAMLTRITGSDSGYQSPTDMGVNCVAAGIIDDASVCEAARTEIARRYFQYNAQHQLGHADDVTMSRVEEIIRKANVNPNERDVVMAARSAATDCRAKGKGNLGVFCGAALRLHDGTIVTGKNSSLMHAASSMIINAVKILAAIPDSQHLLLPDILESVASFKDGLGATRHAGLDVSETLITLVVSASRDVYAQRALACLNALHQCDMHLTHIPSPGDEAGLRRLGCSYTYDPVVPSKNLFL</sequence>
<keyword evidence="4" id="KW-1185">Reference proteome</keyword>
<dbReference type="Proteomes" id="UP001238163">
    <property type="component" value="Unassembled WGS sequence"/>
</dbReference>
<evidence type="ECO:0000259" key="2">
    <source>
        <dbReference type="Pfam" id="PF20921"/>
    </source>
</evidence>
<reference evidence="3" key="1">
    <citation type="submission" date="2023-07" db="EMBL/GenBank/DDBJ databases">
        <title>Genomic Encyclopedia of Type Strains, Phase IV (KMG-IV): sequencing the most valuable type-strain genomes for metagenomic binning, comparative biology and taxonomic classification.</title>
        <authorList>
            <person name="Goeker M."/>
        </authorList>
    </citation>
    <scope>NUCLEOTIDE SEQUENCE</scope>
    <source>
        <strain evidence="3">DSM 24202</strain>
    </source>
</reference>
<accession>A0AAE3VHP4</accession>
<evidence type="ECO:0000313" key="3">
    <source>
        <dbReference type="EMBL" id="MDQ0290703.1"/>
    </source>
</evidence>